<gene>
    <name evidence="3" type="ORF">CPHO_00590</name>
</gene>
<name>A0A1L7D130_9CORY</name>
<dbReference type="Gene3D" id="1.10.10.1820">
    <property type="entry name" value="BsuBI/PstI restriction endonuclease-like"/>
    <property type="match status" value="1"/>
</dbReference>
<dbReference type="AlphaFoldDB" id="A0A1L7D130"/>
<dbReference type="EMBL" id="CP009249">
    <property type="protein sequence ID" value="APT91671.1"/>
    <property type="molecule type" value="Genomic_DNA"/>
</dbReference>
<evidence type="ECO:0000313" key="4">
    <source>
        <dbReference type="Proteomes" id="UP000185491"/>
    </source>
</evidence>
<keyword evidence="4" id="KW-1185">Reference proteome</keyword>
<dbReference type="GO" id="GO:0009036">
    <property type="term" value="F:type II site-specific deoxyribonuclease activity"/>
    <property type="evidence" value="ECO:0007669"/>
    <property type="project" value="InterPro"/>
</dbReference>
<dbReference type="Pfam" id="PF06616">
    <property type="entry name" value="BsuBI_PstI_RE"/>
    <property type="match status" value="1"/>
</dbReference>
<dbReference type="Proteomes" id="UP000185491">
    <property type="component" value="Chromosome"/>
</dbReference>
<feature type="domain" description="BsuBI/PstI restriction endonuclease" evidence="1">
    <location>
        <begin position="159"/>
        <end position="309"/>
    </location>
</feature>
<dbReference type="Pfam" id="PF17728">
    <property type="entry name" value="BsuBI_PstI_RE_N"/>
    <property type="match status" value="1"/>
</dbReference>
<feature type="domain" description="BsuBI/PstI restriction endonuclease HTH" evidence="2">
    <location>
        <begin position="8"/>
        <end position="141"/>
    </location>
</feature>
<dbReference type="GO" id="GO:0003677">
    <property type="term" value="F:DNA binding"/>
    <property type="evidence" value="ECO:0007669"/>
    <property type="project" value="InterPro"/>
</dbReference>
<dbReference type="REBASE" id="182358">
    <property type="entry name" value="Cph44612ORF595P"/>
</dbReference>
<dbReference type="InterPro" id="IPR041454">
    <property type="entry name" value="BsuBI/PstI_N"/>
</dbReference>
<keyword evidence="3" id="KW-0255">Endonuclease</keyword>
<reference evidence="3 4" key="1">
    <citation type="submission" date="2014-08" db="EMBL/GenBank/DDBJ databases">
        <title>Complete genome sequence of Corynebacterium phocae M408/89/1(T)(=DSM 44612(T)), isolated from the common seal (Phoca vitulina).</title>
        <authorList>
            <person name="Ruckert C."/>
            <person name="Albersmeier A."/>
            <person name="Winkler A."/>
            <person name="Kalinowski J."/>
        </authorList>
    </citation>
    <scope>NUCLEOTIDE SEQUENCE [LARGE SCALE GENOMIC DNA]</scope>
    <source>
        <strain evidence="3 4">M408/89/1</strain>
    </source>
</reference>
<dbReference type="InterPro" id="IPR009528">
    <property type="entry name" value="Restrct_endonuc_II_BsuBI_C"/>
</dbReference>
<dbReference type="InterPro" id="IPR041963">
    <property type="entry name" value="BsuBI/PstI_C_sf"/>
</dbReference>
<organism evidence="3 4">
    <name type="scientific">Corynebacterium phocae</name>
    <dbReference type="NCBI Taxonomy" id="161895"/>
    <lineage>
        <taxon>Bacteria</taxon>
        <taxon>Bacillati</taxon>
        <taxon>Actinomycetota</taxon>
        <taxon>Actinomycetes</taxon>
        <taxon>Mycobacteriales</taxon>
        <taxon>Corynebacteriaceae</taxon>
        <taxon>Corynebacterium</taxon>
    </lineage>
</organism>
<evidence type="ECO:0000313" key="3">
    <source>
        <dbReference type="EMBL" id="APT91671.1"/>
    </source>
</evidence>
<dbReference type="GO" id="GO:0000287">
    <property type="term" value="F:magnesium ion binding"/>
    <property type="evidence" value="ECO:0007669"/>
    <property type="project" value="InterPro"/>
</dbReference>
<accession>A0A1L7D130</accession>
<keyword evidence="3" id="KW-0540">Nuclease</keyword>
<dbReference type="InterPro" id="IPR041962">
    <property type="entry name" value="BsuBI/PstI_N_sf"/>
</dbReference>
<dbReference type="KEGG" id="cpho:CPHO_00590"/>
<keyword evidence="3" id="KW-0378">Hydrolase</keyword>
<evidence type="ECO:0000259" key="1">
    <source>
        <dbReference type="Pfam" id="PF06616"/>
    </source>
</evidence>
<dbReference type="Gene3D" id="3.40.1350.80">
    <property type="match status" value="1"/>
</dbReference>
<evidence type="ECO:0000259" key="2">
    <source>
        <dbReference type="Pfam" id="PF17728"/>
    </source>
</evidence>
<protein>
    <submittedName>
        <fullName evidence="3">Restriction endonuclease BsuBI</fullName>
    </submittedName>
</protein>
<sequence length="316" mass="36230">MKKVKVVKKLDQAREILTALGFDAKRTNALACRTLLALANVSEQTPWDQATNDRMGVRAIMDFMRERLDYPIAENSRESVRRFVLKQFVEVGFCLSNDDDPARPTNSSKNNYRLSDSALPVLRHFLDPNWEEYVAAYLAQSLTQIELQKAARELERFDIVFPSGSRQSLKAGGQNQLIKEMVEVFCPHFIKDGEVLYIGDADQKLVIYEEETLHSLGIHLDPHGKFPDLVVLDRNRNWLFLMEAATTHGPIDHSRYRELHDLFKGSSAGLVLISCFPDKRTLRKFLPDLAWETEVWVAEEPTHMIHLNGSRFLGPY</sequence>
<dbReference type="GO" id="GO:0009307">
    <property type="term" value="P:DNA restriction-modification system"/>
    <property type="evidence" value="ECO:0007669"/>
    <property type="project" value="InterPro"/>
</dbReference>
<proteinExistence type="predicted"/>